<evidence type="ECO:0000256" key="1">
    <source>
        <dbReference type="ARBA" id="ARBA00004123"/>
    </source>
</evidence>
<evidence type="ECO:0000256" key="7">
    <source>
        <dbReference type="ARBA" id="ARBA00022694"/>
    </source>
</evidence>
<keyword evidence="7" id="KW-0819">tRNA processing</keyword>
<dbReference type="GO" id="GO:0008023">
    <property type="term" value="C:transcription elongation factor complex"/>
    <property type="evidence" value="ECO:0007669"/>
    <property type="project" value="TreeGrafter"/>
</dbReference>
<dbReference type="InterPro" id="IPR027417">
    <property type="entry name" value="P-loop_NTPase"/>
</dbReference>
<comment type="pathway">
    <text evidence="3">tRNA modification; 5-methoxycarbonylmethyl-2-thiouridine-tRNA biosynthesis.</text>
</comment>
<dbReference type="AlphaFoldDB" id="A0A511KD03"/>
<dbReference type="PANTHER" id="PTHR12896:SF1">
    <property type="entry name" value="ELONGATOR COMPLEX PROTEIN 4"/>
    <property type="match status" value="1"/>
</dbReference>
<gene>
    <name evidence="10" type="ORF">Rt10032_c05g2276</name>
</gene>
<dbReference type="EMBL" id="BJWK01000005">
    <property type="protein sequence ID" value="GEM08259.1"/>
    <property type="molecule type" value="Genomic_DNA"/>
</dbReference>
<feature type="compositionally biased region" description="Basic and acidic residues" evidence="9">
    <location>
        <begin position="394"/>
        <end position="407"/>
    </location>
</feature>
<name>A0A511KD03_RHOTO</name>
<organism evidence="10 11">
    <name type="scientific">Rhodotorula toruloides</name>
    <name type="common">Yeast</name>
    <name type="synonym">Rhodosporidium toruloides</name>
    <dbReference type="NCBI Taxonomy" id="5286"/>
    <lineage>
        <taxon>Eukaryota</taxon>
        <taxon>Fungi</taxon>
        <taxon>Dikarya</taxon>
        <taxon>Basidiomycota</taxon>
        <taxon>Pucciniomycotina</taxon>
        <taxon>Microbotryomycetes</taxon>
        <taxon>Sporidiobolales</taxon>
        <taxon>Sporidiobolaceae</taxon>
        <taxon>Rhodotorula</taxon>
    </lineage>
</organism>
<keyword evidence="8" id="KW-0539">Nucleus</keyword>
<comment type="similarity">
    <text evidence="4">Belongs to the ELP4 family.</text>
</comment>
<evidence type="ECO:0000256" key="5">
    <source>
        <dbReference type="ARBA" id="ARBA00020265"/>
    </source>
</evidence>
<sequence>MSSFKRRIAVKPILGTRPSPYNAAPLLSTGLTSIDDLLGGGLPLSTSLLVESDTPTSYAELLLKYWVAQGLECQQEVLVVASGSDGGPVGLVESLMEVDGGRPAETSGQSQADAAEDEEEKRQEEALKEQMKIAFRYEGMKQHQTTVDSQGNNAVDNGTYCSVFDLTQTRQLSSTDRSLLQLVNVDDLSGPTRSSGAVYELLYEKIKQIIRERGFSQSSDAAAPRKALRMALSGIGSPAWGPATPAALFAFVHRLRHLLRQSNASCILTFPAHLYSTSPLSSVPSSPLLTRLSHAADGVLRLTSFASSPTHSATFPRHAGLISFPKLPTLPPGSLVPPGSKLSVLRGLGGGGEGRENLVGFRVKRRRFVVEVVSDDPVAGEGEEERDRDRRRKRVEEANRKEREMAEGKSGSDVLLGGLGERVAQVRIGDEVGTETRAVVSEAPSVQLSAVQTVHVAQKSRKKGVRTGGVQFAGDGDEGKKDKKVSVARMVHERPDLLDF</sequence>
<evidence type="ECO:0000256" key="3">
    <source>
        <dbReference type="ARBA" id="ARBA00005043"/>
    </source>
</evidence>
<dbReference type="Gene3D" id="3.40.50.300">
    <property type="entry name" value="P-loop containing nucleotide triphosphate hydrolases"/>
    <property type="match status" value="1"/>
</dbReference>
<dbReference type="PANTHER" id="PTHR12896">
    <property type="entry name" value="PAX6 NEIGHBOR PROTEIN PAXNEB"/>
    <property type="match status" value="1"/>
</dbReference>
<evidence type="ECO:0000256" key="4">
    <source>
        <dbReference type="ARBA" id="ARBA00007573"/>
    </source>
</evidence>
<dbReference type="Pfam" id="PF05625">
    <property type="entry name" value="PAXNEB"/>
    <property type="match status" value="1"/>
</dbReference>
<feature type="region of interest" description="Disordered" evidence="9">
    <location>
        <begin position="100"/>
        <end position="124"/>
    </location>
</feature>
<protein>
    <recommendedName>
        <fullName evidence="5">Elongator complex protein 4</fullName>
    </recommendedName>
</protein>
<evidence type="ECO:0000256" key="9">
    <source>
        <dbReference type="SAM" id="MobiDB-lite"/>
    </source>
</evidence>
<proteinExistence type="inferred from homology"/>
<dbReference type="OrthoDB" id="289162at2759"/>
<dbReference type="UniPathway" id="UPA00988"/>
<dbReference type="GO" id="GO:0005737">
    <property type="term" value="C:cytoplasm"/>
    <property type="evidence" value="ECO:0007669"/>
    <property type="project" value="UniProtKB-SubCell"/>
</dbReference>
<evidence type="ECO:0000313" key="10">
    <source>
        <dbReference type="EMBL" id="GEM08259.1"/>
    </source>
</evidence>
<evidence type="ECO:0000313" key="11">
    <source>
        <dbReference type="Proteomes" id="UP000321518"/>
    </source>
</evidence>
<dbReference type="GO" id="GO:0002098">
    <property type="term" value="P:tRNA wobble uridine modification"/>
    <property type="evidence" value="ECO:0007669"/>
    <property type="project" value="InterPro"/>
</dbReference>
<dbReference type="GO" id="GO:0033588">
    <property type="term" value="C:elongator holoenzyme complex"/>
    <property type="evidence" value="ECO:0007669"/>
    <property type="project" value="InterPro"/>
</dbReference>
<feature type="region of interest" description="Disordered" evidence="9">
    <location>
        <begin position="461"/>
        <end position="484"/>
    </location>
</feature>
<dbReference type="CDD" id="cd19494">
    <property type="entry name" value="Elp4"/>
    <property type="match status" value="1"/>
</dbReference>
<reference evidence="10 11" key="1">
    <citation type="submission" date="2019-07" db="EMBL/GenBank/DDBJ databases">
        <title>Rhodotorula toruloides NBRC10032 genome sequencing.</title>
        <authorList>
            <person name="Shida Y."/>
            <person name="Takaku H."/>
            <person name="Ogasawara W."/>
            <person name="Mori K."/>
        </authorList>
    </citation>
    <scope>NUCLEOTIDE SEQUENCE [LARGE SCALE GENOMIC DNA]</scope>
    <source>
        <strain evidence="10 11">NBRC10032</strain>
    </source>
</reference>
<dbReference type="InterPro" id="IPR008728">
    <property type="entry name" value="Elongator_complex_protein_4"/>
</dbReference>
<accession>A0A511KD03</accession>
<dbReference type="Proteomes" id="UP000321518">
    <property type="component" value="Unassembled WGS sequence"/>
</dbReference>
<feature type="region of interest" description="Disordered" evidence="9">
    <location>
        <begin position="377"/>
        <end position="414"/>
    </location>
</feature>
<keyword evidence="6" id="KW-0963">Cytoplasm</keyword>
<evidence type="ECO:0000256" key="2">
    <source>
        <dbReference type="ARBA" id="ARBA00004496"/>
    </source>
</evidence>
<comment type="caution">
    <text evidence="10">The sequence shown here is derived from an EMBL/GenBank/DDBJ whole genome shotgun (WGS) entry which is preliminary data.</text>
</comment>
<comment type="subcellular location">
    <subcellularLocation>
        <location evidence="2">Cytoplasm</location>
    </subcellularLocation>
    <subcellularLocation>
        <location evidence="1">Nucleus</location>
    </subcellularLocation>
</comment>
<evidence type="ECO:0000256" key="6">
    <source>
        <dbReference type="ARBA" id="ARBA00022490"/>
    </source>
</evidence>
<evidence type="ECO:0000256" key="8">
    <source>
        <dbReference type="ARBA" id="ARBA00023242"/>
    </source>
</evidence>